<keyword evidence="2" id="KW-1185">Reference proteome</keyword>
<evidence type="ECO:0000313" key="2">
    <source>
        <dbReference type="Proteomes" id="UP001050691"/>
    </source>
</evidence>
<comment type="caution">
    <text evidence="1">The sequence shown here is derived from an EMBL/GenBank/DDBJ whole genome shotgun (WGS) entry which is preliminary data.</text>
</comment>
<proteinExistence type="predicted"/>
<reference evidence="1" key="1">
    <citation type="submission" date="2021-10" db="EMBL/GenBank/DDBJ databases">
        <title>De novo Genome Assembly of Clathrus columnatus (Basidiomycota, Fungi) Using Illumina and Nanopore Sequence Data.</title>
        <authorList>
            <person name="Ogiso-Tanaka E."/>
            <person name="Itagaki H."/>
            <person name="Hosoya T."/>
            <person name="Hosaka K."/>
        </authorList>
    </citation>
    <scope>NUCLEOTIDE SEQUENCE</scope>
    <source>
        <strain evidence="1">MO-923</strain>
    </source>
</reference>
<organism evidence="1 2">
    <name type="scientific">Clathrus columnatus</name>
    <dbReference type="NCBI Taxonomy" id="1419009"/>
    <lineage>
        <taxon>Eukaryota</taxon>
        <taxon>Fungi</taxon>
        <taxon>Dikarya</taxon>
        <taxon>Basidiomycota</taxon>
        <taxon>Agaricomycotina</taxon>
        <taxon>Agaricomycetes</taxon>
        <taxon>Phallomycetidae</taxon>
        <taxon>Phallales</taxon>
        <taxon>Clathraceae</taxon>
        <taxon>Clathrus</taxon>
    </lineage>
</organism>
<name>A0AAV5AHD0_9AGAM</name>
<evidence type="ECO:0000313" key="1">
    <source>
        <dbReference type="EMBL" id="GJJ14056.1"/>
    </source>
</evidence>
<dbReference type="AlphaFoldDB" id="A0AAV5AHD0"/>
<dbReference type="EMBL" id="BPWL01000009">
    <property type="protein sequence ID" value="GJJ14056.1"/>
    <property type="molecule type" value="Genomic_DNA"/>
</dbReference>
<dbReference type="InterPro" id="IPR029058">
    <property type="entry name" value="AB_hydrolase_fold"/>
</dbReference>
<dbReference type="SUPFAM" id="SSF53474">
    <property type="entry name" value="alpha/beta-Hydrolases"/>
    <property type="match status" value="1"/>
</dbReference>
<protein>
    <recommendedName>
        <fullName evidence="3">Alpha/beta hydrolase</fullName>
    </recommendedName>
</protein>
<accession>A0AAV5AHD0</accession>
<gene>
    <name evidence="1" type="ORF">Clacol_008313</name>
</gene>
<sequence length="63" mass="6812">MSDRSHFQGNKDTIVPISSGEKIKAIIGSAEFVTVNDAGHDLVFSQNGGFEQLEESVLGFLKD</sequence>
<dbReference type="Proteomes" id="UP001050691">
    <property type="component" value="Unassembled WGS sequence"/>
</dbReference>
<evidence type="ECO:0008006" key="3">
    <source>
        <dbReference type="Google" id="ProtNLM"/>
    </source>
</evidence>
<dbReference type="Gene3D" id="3.40.50.1820">
    <property type="entry name" value="alpha/beta hydrolase"/>
    <property type="match status" value="1"/>
</dbReference>